<feature type="domain" description="Glycosyl hydrolase family 13 catalytic" evidence="1">
    <location>
        <begin position="289"/>
        <end position="618"/>
    </location>
</feature>
<dbReference type="SUPFAM" id="SSF51445">
    <property type="entry name" value="(Trans)glycosidases"/>
    <property type="match status" value="1"/>
</dbReference>
<evidence type="ECO:0000259" key="1">
    <source>
        <dbReference type="SMART" id="SM00642"/>
    </source>
</evidence>
<dbReference type="SUPFAM" id="SSF51011">
    <property type="entry name" value="Glycosyl hydrolase domain"/>
    <property type="match status" value="1"/>
</dbReference>
<dbReference type="AlphaFoldDB" id="A0A3S9AA96"/>
<protein>
    <recommendedName>
        <fullName evidence="1">Glycosyl hydrolase family 13 catalytic domain-containing protein</fullName>
    </recommendedName>
</protein>
<dbReference type="GO" id="GO:0005975">
    <property type="term" value="P:carbohydrate metabolic process"/>
    <property type="evidence" value="ECO:0007669"/>
    <property type="project" value="InterPro"/>
</dbReference>
<keyword evidence="3" id="KW-1185">Reference proteome</keyword>
<reference evidence="3" key="1">
    <citation type="submission" date="2018-12" db="EMBL/GenBank/DDBJ databases">
        <title>Genome sequence of Peanibacillus sp.</title>
        <authorList>
            <person name="Subramani G."/>
            <person name="Srinivasan S."/>
            <person name="Kim M.K."/>
        </authorList>
    </citation>
    <scope>NUCLEOTIDE SEQUENCE [LARGE SCALE GENOMIC DNA]</scope>
    <source>
        <strain evidence="3">18JY67-1</strain>
    </source>
</reference>
<dbReference type="PANTHER" id="PTHR10357">
    <property type="entry name" value="ALPHA-AMYLASE FAMILY MEMBER"/>
    <property type="match status" value="1"/>
</dbReference>
<dbReference type="KEGG" id="palb:EJC50_25100"/>
<sequence>MRMADALNKLPLKQWACGDVIYTFGLEDGRLHAVHAIGKGVWNGELSLDIGCDGRYETGRLEWHSFEGANTWELPRIVPSEGLEKPWQFVGWEETEPVAEAGPKSGSEACLTAYFRLDGMELAIRYRAVGGFAVIDAQFVNRGAASVHVNGVAFMASQRIGAEGAAIDFPGNVPYKVFEASTLAERTPVETGLVNPVIRLKAGDERTNLIFVDEEEKWGTGVYRDGDTLQLVNLAAVEANLAPGEKLVCGTLYIGPVGSGDSFEPIRELYIRKGWVPPTDGHRDGVLYSCHPHGTMDSDFPIKRDMAAFAEELPALRDMGIDHVWVLPIFEHLERGVYHPTDQRIVDQRYGGDRAVETFSRKLHELGMTLLFDYVPHGPELEDPLGIEFRRWASVRRDGEPQSEWNCLSFDMTNPEYLDYTKELVKEHVERFNIDGARIDCAMGGLTNWRPYDANRPSNSNLKGGIEISKAIRDGFIEAGKKPLSTPENFNPVPAYAPYTDVFYDMALYRVLFEMEAEELAPTDFARELTRWLEAELMSTVPGYVKLRFLGNHDTVTWVWNKSRATAWYGEERAKALWVLLSCIDGMPMLYQGDEDASIYLQEGPELRGFFRELFQMRKQYFDNDFITEYVYTGTPVFAFWRKNGADSRFIAINLSNEAVTLAMPESMPQGAALVYGDAEMNGGASTLGAYGSAVWSMKQSKA</sequence>
<proteinExistence type="predicted"/>
<gene>
    <name evidence="2" type="ORF">EJC50_25100</name>
</gene>
<organism evidence="2 3">
    <name type="scientific">Paenibacillus albus</name>
    <dbReference type="NCBI Taxonomy" id="2495582"/>
    <lineage>
        <taxon>Bacteria</taxon>
        <taxon>Bacillati</taxon>
        <taxon>Bacillota</taxon>
        <taxon>Bacilli</taxon>
        <taxon>Bacillales</taxon>
        <taxon>Paenibacillaceae</taxon>
        <taxon>Paenibacillus</taxon>
    </lineage>
</organism>
<dbReference type="SMART" id="SM00642">
    <property type="entry name" value="Aamy"/>
    <property type="match status" value="1"/>
</dbReference>
<dbReference type="InterPro" id="IPR017853">
    <property type="entry name" value="GH"/>
</dbReference>
<dbReference type="Proteomes" id="UP000272528">
    <property type="component" value="Chromosome"/>
</dbReference>
<accession>A0A3S9AA96</accession>
<dbReference type="Gene3D" id="3.20.20.80">
    <property type="entry name" value="Glycosidases"/>
    <property type="match status" value="1"/>
</dbReference>
<name>A0A3S9AA96_9BACL</name>
<dbReference type="Pfam" id="PF00128">
    <property type="entry name" value="Alpha-amylase"/>
    <property type="match status" value="1"/>
</dbReference>
<dbReference type="OrthoDB" id="9761875at2"/>
<evidence type="ECO:0000313" key="3">
    <source>
        <dbReference type="Proteomes" id="UP000272528"/>
    </source>
</evidence>
<dbReference type="InterPro" id="IPR013780">
    <property type="entry name" value="Glyco_hydro_b"/>
</dbReference>
<evidence type="ECO:0000313" key="2">
    <source>
        <dbReference type="EMBL" id="AZN42601.1"/>
    </source>
</evidence>
<dbReference type="EMBL" id="CP034437">
    <property type="protein sequence ID" value="AZN42601.1"/>
    <property type="molecule type" value="Genomic_DNA"/>
</dbReference>
<dbReference type="InterPro" id="IPR006047">
    <property type="entry name" value="GH13_cat_dom"/>
</dbReference>
<dbReference type="Gene3D" id="2.60.40.1180">
    <property type="entry name" value="Golgi alpha-mannosidase II"/>
    <property type="match status" value="1"/>
</dbReference>